<evidence type="ECO:0000313" key="2">
    <source>
        <dbReference type="EMBL" id="KAF2590542.1"/>
    </source>
</evidence>
<accession>A0A8S9K8X3</accession>
<evidence type="ECO:0000256" key="1">
    <source>
        <dbReference type="SAM" id="MobiDB-lite"/>
    </source>
</evidence>
<dbReference type="AlphaFoldDB" id="A0A8S9K8X3"/>
<comment type="caution">
    <text evidence="2">The sequence shown here is derived from an EMBL/GenBank/DDBJ whole genome shotgun (WGS) entry which is preliminary data.</text>
</comment>
<gene>
    <name evidence="2" type="ORF">F2Q70_00039483</name>
</gene>
<organism evidence="2">
    <name type="scientific">Brassica cretica</name>
    <name type="common">Mustard</name>
    <dbReference type="NCBI Taxonomy" id="69181"/>
    <lineage>
        <taxon>Eukaryota</taxon>
        <taxon>Viridiplantae</taxon>
        <taxon>Streptophyta</taxon>
        <taxon>Embryophyta</taxon>
        <taxon>Tracheophyta</taxon>
        <taxon>Spermatophyta</taxon>
        <taxon>Magnoliopsida</taxon>
        <taxon>eudicotyledons</taxon>
        <taxon>Gunneridae</taxon>
        <taxon>Pentapetalae</taxon>
        <taxon>rosids</taxon>
        <taxon>malvids</taxon>
        <taxon>Brassicales</taxon>
        <taxon>Brassicaceae</taxon>
        <taxon>Brassiceae</taxon>
        <taxon>Brassica</taxon>
    </lineage>
</organism>
<feature type="region of interest" description="Disordered" evidence="1">
    <location>
        <begin position="31"/>
        <end position="71"/>
    </location>
</feature>
<feature type="compositionally biased region" description="Basic and acidic residues" evidence="1">
    <location>
        <begin position="57"/>
        <end position="71"/>
    </location>
</feature>
<proteinExistence type="predicted"/>
<sequence length="110" mass="12429">MVSQTVWLGVKDVFTQIAKDVVGQGLDHALRRKRESSDKSSRRVATQRPNACSARSLRSDRAKARAEARSLRSDRVLPKRQYDISTCILVYPSMLSPEDRSEPISRSPPF</sequence>
<name>A0A8S9K8X3_BRACR</name>
<reference evidence="2" key="1">
    <citation type="submission" date="2019-12" db="EMBL/GenBank/DDBJ databases">
        <title>Genome sequencing and annotation of Brassica cretica.</title>
        <authorList>
            <person name="Studholme D.J."/>
            <person name="Sarris P.F."/>
        </authorList>
    </citation>
    <scope>NUCLEOTIDE SEQUENCE</scope>
    <source>
        <strain evidence="2">PFS-102/07</strain>
        <tissue evidence="2">Leaf</tissue>
    </source>
</reference>
<dbReference type="EMBL" id="QGKY02000190">
    <property type="protein sequence ID" value="KAF2590542.1"/>
    <property type="molecule type" value="Genomic_DNA"/>
</dbReference>
<protein>
    <submittedName>
        <fullName evidence="2">Uncharacterized protein</fullName>
    </submittedName>
</protein>